<evidence type="ECO:0000313" key="5">
    <source>
        <dbReference type="Proteomes" id="UP000034212"/>
    </source>
</evidence>
<evidence type="ECO:0000256" key="2">
    <source>
        <dbReference type="ARBA" id="ARBA00022801"/>
    </source>
</evidence>
<accession>A0A0G1TFK5</accession>
<dbReference type="InterPro" id="IPR029001">
    <property type="entry name" value="ITPase-like_fam"/>
</dbReference>
<evidence type="ECO:0000313" key="4">
    <source>
        <dbReference type="EMBL" id="KKU80554.1"/>
    </source>
</evidence>
<dbReference type="CDD" id="cd00515">
    <property type="entry name" value="HAM1"/>
    <property type="match status" value="1"/>
</dbReference>
<dbReference type="EMBL" id="LCOQ01000017">
    <property type="protein sequence ID" value="KKU80554.1"/>
    <property type="molecule type" value="Genomic_DNA"/>
</dbReference>
<comment type="similarity">
    <text evidence="1 3">Belongs to the HAM1 NTPase family.</text>
</comment>
<dbReference type="GO" id="GO:0005737">
    <property type="term" value="C:cytoplasm"/>
    <property type="evidence" value="ECO:0007669"/>
    <property type="project" value="TreeGrafter"/>
</dbReference>
<dbReference type="InterPro" id="IPR002637">
    <property type="entry name" value="RdgB/HAM1"/>
</dbReference>
<gene>
    <name evidence="4" type="ORF">UY08_C0017G0007</name>
</gene>
<dbReference type="SUPFAM" id="SSF52972">
    <property type="entry name" value="ITPase-like"/>
    <property type="match status" value="1"/>
</dbReference>
<proteinExistence type="inferred from homology"/>
<name>A0A0G1TFK5_9BACT</name>
<evidence type="ECO:0000256" key="1">
    <source>
        <dbReference type="ARBA" id="ARBA00008023"/>
    </source>
</evidence>
<dbReference type="AlphaFoldDB" id="A0A0G1TFK5"/>
<evidence type="ECO:0000256" key="3">
    <source>
        <dbReference type="RuleBase" id="RU003781"/>
    </source>
</evidence>
<sequence>MRNLIFATSNKDKLAEAEVILDVKLKSTSLEIEEIQSLDVVKVAKAKALAYFEAFGQPVFVEDVSLEFSGLNGLPGTYIKDFSTALGNEGLCKLARGLKNRQALARTALVLIDNRKKVHTFIGQVKGCISRNPNGEGFGWDPIFIPQGSRKTFGQMSLAEKNKYSMRRRALGKLQRYLIGHSW</sequence>
<dbReference type="PANTHER" id="PTHR11067:SF9">
    <property type="entry name" value="INOSINE TRIPHOSPHATE PYROPHOSPHATASE"/>
    <property type="match status" value="1"/>
</dbReference>
<dbReference type="Pfam" id="PF01725">
    <property type="entry name" value="Ham1p_like"/>
    <property type="match status" value="1"/>
</dbReference>
<keyword evidence="2 3" id="KW-0378">Hydrolase</keyword>
<dbReference type="Gene3D" id="3.90.950.10">
    <property type="match status" value="1"/>
</dbReference>
<organism evidence="4 5">
    <name type="scientific">Candidatus Gottesmanbacteria bacterium GW2011_GWA1_47_8</name>
    <dbReference type="NCBI Taxonomy" id="1618438"/>
    <lineage>
        <taxon>Bacteria</taxon>
        <taxon>Candidatus Gottesmaniibacteriota</taxon>
    </lineage>
</organism>
<dbReference type="Proteomes" id="UP000034212">
    <property type="component" value="Unassembled WGS sequence"/>
</dbReference>
<dbReference type="PANTHER" id="PTHR11067">
    <property type="entry name" value="INOSINE TRIPHOSPHATE PYROPHOSPHATASE/HAM1 PROTEIN"/>
    <property type="match status" value="1"/>
</dbReference>
<dbReference type="GO" id="GO:0047429">
    <property type="term" value="F:nucleoside triphosphate diphosphatase activity"/>
    <property type="evidence" value="ECO:0007669"/>
    <property type="project" value="InterPro"/>
</dbReference>
<comment type="caution">
    <text evidence="4">The sequence shown here is derived from an EMBL/GenBank/DDBJ whole genome shotgun (WGS) entry which is preliminary data.</text>
</comment>
<dbReference type="GO" id="GO:0009143">
    <property type="term" value="P:nucleoside triphosphate catabolic process"/>
    <property type="evidence" value="ECO:0007669"/>
    <property type="project" value="InterPro"/>
</dbReference>
<protein>
    <submittedName>
        <fullName evidence="4">Non-canonical purine NTP pyrophosphatase</fullName>
    </submittedName>
</protein>
<reference evidence="4 5" key="1">
    <citation type="journal article" date="2015" name="Nature">
        <title>rRNA introns, odd ribosomes, and small enigmatic genomes across a large radiation of phyla.</title>
        <authorList>
            <person name="Brown C.T."/>
            <person name="Hug L.A."/>
            <person name="Thomas B.C."/>
            <person name="Sharon I."/>
            <person name="Castelle C.J."/>
            <person name="Singh A."/>
            <person name="Wilkins M.J."/>
            <person name="Williams K.H."/>
            <person name="Banfield J.F."/>
        </authorList>
    </citation>
    <scope>NUCLEOTIDE SEQUENCE [LARGE SCALE GENOMIC DNA]</scope>
</reference>
<dbReference type="NCBIfam" id="TIGR00042">
    <property type="entry name" value="RdgB/HAM1 family non-canonical purine NTP pyrophosphatase"/>
    <property type="match status" value="1"/>
</dbReference>